<reference evidence="2" key="1">
    <citation type="journal article" date="2025" name="Foods">
        <title>Unveiling the Microbial Signatures of Arabica Coffee Cherries: Insights into Ripeness Specific Diversity, Functional Traits, and Implications for Quality and Safety.</title>
        <authorList>
            <consortium name="RefSeq"/>
            <person name="Tenea G.N."/>
            <person name="Cifuentes V."/>
            <person name="Reyes P."/>
            <person name="Cevallos-Vallejos M."/>
        </authorList>
    </citation>
    <scope>NUCLEOTIDE SEQUENCE [LARGE SCALE GENOMIC DNA]</scope>
</reference>
<feature type="transmembrane region" description="Helical" evidence="1">
    <location>
        <begin position="20"/>
        <end position="39"/>
    </location>
</feature>
<keyword evidence="1" id="KW-1133">Transmembrane helix</keyword>
<gene>
    <name evidence="3" type="primary">LOC113697221</name>
</gene>
<dbReference type="GeneID" id="113697221"/>
<reference evidence="3" key="2">
    <citation type="submission" date="2025-08" db="UniProtKB">
        <authorList>
            <consortium name="RefSeq"/>
        </authorList>
    </citation>
    <scope>IDENTIFICATION</scope>
    <source>
        <tissue evidence="3">Leaves</tissue>
    </source>
</reference>
<organism evidence="2 3">
    <name type="scientific">Coffea arabica</name>
    <name type="common">Arabian coffee</name>
    <dbReference type="NCBI Taxonomy" id="13443"/>
    <lineage>
        <taxon>Eukaryota</taxon>
        <taxon>Viridiplantae</taxon>
        <taxon>Streptophyta</taxon>
        <taxon>Embryophyta</taxon>
        <taxon>Tracheophyta</taxon>
        <taxon>Spermatophyta</taxon>
        <taxon>Magnoliopsida</taxon>
        <taxon>eudicotyledons</taxon>
        <taxon>Gunneridae</taxon>
        <taxon>Pentapetalae</taxon>
        <taxon>asterids</taxon>
        <taxon>lamiids</taxon>
        <taxon>Gentianales</taxon>
        <taxon>Rubiaceae</taxon>
        <taxon>Ixoroideae</taxon>
        <taxon>Gardenieae complex</taxon>
        <taxon>Bertiereae - Coffeeae clade</taxon>
        <taxon>Coffeeae</taxon>
        <taxon>Coffea</taxon>
    </lineage>
</organism>
<name>A0A6P6T338_COFAR</name>
<keyword evidence="1" id="KW-0472">Membrane</keyword>
<accession>A0A6P6T338</accession>
<sequence>MDIVTARDTKVVAMGRKSSGILIAFVVIMLMAIAAYIKIWTIDYRISSQESLLLRSLYCNSLILPTEKPWMNLQSGGRGLIWRSRRVKCASRNSIKSRNLARLRVRLVSTRNWSCWRRKIWTCLNK</sequence>
<protein>
    <submittedName>
        <fullName evidence="3">Uncharacterized protein isoform X2</fullName>
    </submittedName>
</protein>
<evidence type="ECO:0000313" key="2">
    <source>
        <dbReference type="Proteomes" id="UP001652660"/>
    </source>
</evidence>
<proteinExistence type="predicted"/>
<keyword evidence="1" id="KW-0812">Transmembrane</keyword>
<dbReference type="Proteomes" id="UP001652660">
    <property type="component" value="Chromosome 6c"/>
</dbReference>
<keyword evidence="2" id="KW-1185">Reference proteome</keyword>
<dbReference type="RefSeq" id="XP_027072540.1">
    <property type="nucleotide sequence ID" value="XM_027216739.2"/>
</dbReference>
<evidence type="ECO:0000313" key="3">
    <source>
        <dbReference type="RefSeq" id="XP_027072540.1"/>
    </source>
</evidence>
<evidence type="ECO:0000256" key="1">
    <source>
        <dbReference type="SAM" id="Phobius"/>
    </source>
</evidence>
<dbReference type="AlphaFoldDB" id="A0A6P6T338"/>